<dbReference type="EMBL" id="CASHTH010003769">
    <property type="protein sequence ID" value="CAI8049016.1"/>
    <property type="molecule type" value="Genomic_DNA"/>
</dbReference>
<protein>
    <submittedName>
        <fullName evidence="2">Uncharacterized protein</fullName>
    </submittedName>
</protein>
<keyword evidence="1" id="KW-0472">Membrane</keyword>
<comment type="caution">
    <text evidence="2">The sequence shown here is derived from an EMBL/GenBank/DDBJ whole genome shotgun (WGS) entry which is preliminary data.</text>
</comment>
<accession>A0AA35XE38</accession>
<reference evidence="2" key="1">
    <citation type="submission" date="2023-03" db="EMBL/GenBank/DDBJ databases">
        <authorList>
            <person name="Steffen K."/>
            <person name="Cardenas P."/>
        </authorList>
    </citation>
    <scope>NUCLEOTIDE SEQUENCE</scope>
</reference>
<feature type="transmembrane region" description="Helical" evidence="1">
    <location>
        <begin position="209"/>
        <end position="234"/>
    </location>
</feature>
<evidence type="ECO:0000313" key="2">
    <source>
        <dbReference type="EMBL" id="CAI8049016.1"/>
    </source>
</evidence>
<keyword evidence="1" id="KW-0812">Transmembrane</keyword>
<name>A0AA35XE38_GEOBA</name>
<keyword evidence="3" id="KW-1185">Reference proteome</keyword>
<evidence type="ECO:0000256" key="1">
    <source>
        <dbReference type="SAM" id="Phobius"/>
    </source>
</evidence>
<sequence length="281" mass="30430">MLQSDYQSCEDSSSSTNTVCARLASSSPPESFANSYRLPLAARASSRSPRPAVLIISDEIPVQDVQRPAPVAIKTPLSVHSASSRDYRKPDGSNNIQHAPQRVISRRVCGRHRAITAVCLLIFGGLVIPVSWVALLDQNSGARTVHFSQHGGQRHVQCRDIRTRLQFVLIGQGLVLSLTGVFLAGCWSGEPNLDQDCNHKEPCKVLKQLSSISTLVTVVMVLSFTAVLACLALYVWELMSSTIYCSWSPSEYAILGSLELAATLMSAVSTGAVSMLTVCRK</sequence>
<keyword evidence="1" id="KW-1133">Transmembrane helix</keyword>
<feature type="transmembrane region" description="Helical" evidence="1">
    <location>
        <begin position="169"/>
        <end position="188"/>
    </location>
</feature>
<gene>
    <name evidence="2" type="ORF">GBAR_LOCUS26992</name>
</gene>
<dbReference type="AlphaFoldDB" id="A0AA35XE38"/>
<feature type="transmembrane region" description="Helical" evidence="1">
    <location>
        <begin position="114"/>
        <end position="135"/>
    </location>
</feature>
<evidence type="ECO:0000313" key="3">
    <source>
        <dbReference type="Proteomes" id="UP001174909"/>
    </source>
</evidence>
<organism evidence="2 3">
    <name type="scientific">Geodia barretti</name>
    <name type="common">Barrett's horny sponge</name>
    <dbReference type="NCBI Taxonomy" id="519541"/>
    <lineage>
        <taxon>Eukaryota</taxon>
        <taxon>Metazoa</taxon>
        <taxon>Porifera</taxon>
        <taxon>Demospongiae</taxon>
        <taxon>Heteroscleromorpha</taxon>
        <taxon>Tetractinellida</taxon>
        <taxon>Astrophorina</taxon>
        <taxon>Geodiidae</taxon>
        <taxon>Geodia</taxon>
    </lineage>
</organism>
<dbReference type="Proteomes" id="UP001174909">
    <property type="component" value="Unassembled WGS sequence"/>
</dbReference>
<proteinExistence type="predicted"/>